<reference evidence="1" key="1">
    <citation type="submission" date="2011-07" db="EMBL/GenBank/DDBJ databases">
        <title>The Genome Sequence of Exophiala (Wangiella) dermatitidis NIH/UT8656.</title>
        <authorList>
            <consortium name="The Broad Institute Genome Sequencing Platform"/>
            <person name="Cuomo C."/>
            <person name="Wang Z."/>
            <person name="Hunicke-Smith S."/>
            <person name="Szanislo P.J."/>
            <person name="Earl A."/>
            <person name="Young S.K."/>
            <person name="Zeng Q."/>
            <person name="Gargeya S."/>
            <person name="Fitzgerald M."/>
            <person name="Haas B."/>
            <person name="Abouelleil A."/>
            <person name="Alvarado L."/>
            <person name="Arachchi H.M."/>
            <person name="Berlin A."/>
            <person name="Brown A."/>
            <person name="Chapman S.B."/>
            <person name="Chen Z."/>
            <person name="Dunbar C."/>
            <person name="Freedman E."/>
            <person name="Gearin G."/>
            <person name="Gellesch M."/>
            <person name="Goldberg J."/>
            <person name="Griggs A."/>
            <person name="Gujja S."/>
            <person name="Heiman D."/>
            <person name="Howarth C."/>
            <person name="Larson L."/>
            <person name="Lui A."/>
            <person name="MacDonald P.J.P."/>
            <person name="Montmayeur A."/>
            <person name="Murphy C."/>
            <person name="Neiman D."/>
            <person name="Pearson M."/>
            <person name="Priest M."/>
            <person name="Roberts A."/>
            <person name="Saif S."/>
            <person name="Shea T."/>
            <person name="Shenoy N."/>
            <person name="Sisk P."/>
            <person name="Stolte C."/>
            <person name="Sykes S."/>
            <person name="Wortman J."/>
            <person name="Nusbaum C."/>
            <person name="Birren B."/>
        </authorList>
    </citation>
    <scope>NUCLEOTIDE SEQUENCE</scope>
    <source>
        <strain evidence="1">NIH/UT8656</strain>
    </source>
</reference>
<evidence type="ECO:0000313" key="1">
    <source>
        <dbReference type="EMBL" id="EHY57711.1"/>
    </source>
</evidence>
<keyword evidence="2" id="KW-1185">Reference proteome</keyword>
<dbReference type="AlphaFoldDB" id="H6C1C6"/>
<name>H6C1C6_EXODN</name>
<accession>H6C1C6</accession>
<dbReference type="RefSeq" id="XP_009158172.1">
    <property type="nucleotide sequence ID" value="XM_009159924.1"/>
</dbReference>
<sequence>MSVDIGAVSATLLGILQEVYVSRIRMESARICQDLTHPAAPKLLGRSSIYSEELRPYDSLLTTGFPAEYQHIRGKQLVMTGGGVGPMFFHGKYRKEKRDTESNI</sequence>
<dbReference type="InParanoid" id="H6C1C6"/>
<organism evidence="1 2">
    <name type="scientific">Exophiala dermatitidis (strain ATCC 34100 / CBS 525.76 / NIH/UT8656)</name>
    <name type="common">Black yeast</name>
    <name type="synonym">Wangiella dermatitidis</name>
    <dbReference type="NCBI Taxonomy" id="858893"/>
    <lineage>
        <taxon>Eukaryota</taxon>
        <taxon>Fungi</taxon>
        <taxon>Dikarya</taxon>
        <taxon>Ascomycota</taxon>
        <taxon>Pezizomycotina</taxon>
        <taxon>Eurotiomycetes</taxon>
        <taxon>Chaetothyriomycetidae</taxon>
        <taxon>Chaetothyriales</taxon>
        <taxon>Herpotrichiellaceae</taxon>
        <taxon>Exophiala</taxon>
    </lineage>
</organism>
<evidence type="ECO:0000313" key="2">
    <source>
        <dbReference type="Proteomes" id="UP000007304"/>
    </source>
</evidence>
<gene>
    <name evidence="1" type="ORF">HMPREF1120_05738</name>
</gene>
<dbReference type="Proteomes" id="UP000007304">
    <property type="component" value="Unassembled WGS sequence"/>
</dbReference>
<proteinExistence type="predicted"/>
<dbReference type="VEuPathDB" id="FungiDB:HMPREF1120_05738"/>
<protein>
    <submittedName>
        <fullName evidence="1">Uncharacterized protein</fullName>
    </submittedName>
</protein>
<dbReference type="HOGENOM" id="CLU_2250169_0_0_1"/>
<dbReference type="EMBL" id="JH226134">
    <property type="protein sequence ID" value="EHY57711.1"/>
    <property type="molecule type" value="Genomic_DNA"/>
</dbReference>
<dbReference type="GeneID" id="20310377"/>